<feature type="compositionally biased region" description="Polar residues" evidence="1">
    <location>
        <begin position="183"/>
        <end position="195"/>
    </location>
</feature>
<evidence type="ECO:0000313" key="4">
    <source>
        <dbReference type="Proteomes" id="UP000286934"/>
    </source>
</evidence>
<accession>A0A432WKW5</accession>
<reference evidence="4" key="1">
    <citation type="journal article" date="2018" name="Front. Microbiol.">
        <title>Genome-Based Analysis Reveals the Taxonomy and Diversity of the Family Idiomarinaceae.</title>
        <authorList>
            <person name="Liu Y."/>
            <person name="Lai Q."/>
            <person name="Shao Z."/>
        </authorList>
    </citation>
    <scope>NUCLEOTIDE SEQUENCE [LARGE SCALE GENOMIC DNA]</scope>
    <source>
        <strain evidence="4">AIS</strain>
    </source>
</reference>
<name>A0A432WKW5_9GAMM</name>
<evidence type="ECO:0000256" key="1">
    <source>
        <dbReference type="SAM" id="MobiDB-lite"/>
    </source>
</evidence>
<dbReference type="SUPFAM" id="SSF81321">
    <property type="entry name" value="Family A G protein-coupled receptor-like"/>
    <property type="match status" value="1"/>
</dbReference>
<keyword evidence="4" id="KW-1185">Reference proteome</keyword>
<feature type="transmembrane region" description="Helical" evidence="2">
    <location>
        <begin position="71"/>
        <end position="94"/>
    </location>
</feature>
<feature type="transmembrane region" description="Helical" evidence="2">
    <location>
        <begin position="140"/>
        <end position="160"/>
    </location>
</feature>
<keyword evidence="2" id="KW-1133">Transmembrane helix</keyword>
<keyword evidence="2" id="KW-0472">Membrane</keyword>
<feature type="region of interest" description="Disordered" evidence="1">
    <location>
        <begin position="176"/>
        <end position="195"/>
    </location>
</feature>
<evidence type="ECO:0000313" key="3">
    <source>
        <dbReference type="EMBL" id="RUO34415.1"/>
    </source>
</evidence>
<evidence type="ECO:0000256" key="2">
    <source>
        <dbReference type="SAM" id="Phobius"/>
    </source>
</evidence>
<feature type="transmembrane region" description="Helical" evidence="2">
    <location>
        <begin position="21"/>
        <end position="39"/>
    </location>
</feature>
<proteinExistence type="predicted"/>
<feature type="transmembrane region" description="Helical" evidence="2">
    <location>
        <begin position="101"/>
        <end position="120"/>
    </location>
</feature>
<dbReference type="EMBL" id="PIPP01000007">
    <property type="protein sequence ID" value="RUO34415.1"/>
    <property type="molecule type" value="Genomic_DNA"/>
</dbReference>
<protein>
    <submittedName>
        <fullName evidence="3">Uncharacterized protein</fullName>
    </submittedName>
</protein>
<gene>
    <name evidence="3" type="ORF">CWE13_12385</name>
</gene>
<comment type="caution">
    <text evidence="3">The sequence shown here is derived from an EMBL/GenBank/DDBJ whole genome shotgun (WGS) entry which is preliminary data.</text>
</comment>
<sequence>MFAEQQSGLLRMKHKSHWLSYIFAFLPAVFIAGVLGSVIQTQFNILSISSIGPSITHSQRLDATWHDLLNFAPLLMIVVAAAFIIALPVAHIIVRLQRRQFIAWCAVAGAIGLWVAFLVADHFAPMPTLIAATRTNVGTFFMILSGFIGGAVYAWLSRYFRQQLVKRIRAKHHANNASAANESMPTQTNTTSTPE</sequence>
<keyword evidence="2" id="KW-0812">Transmembrane</keyword>
<dbReference type="Proteomes" id="UP000286934">
    <property type="component" value="Unassembled WGS sequence"/>
</dbReference>
<organism evidence="3 4">
    <name type="scientific">Aliidiomarina shirensis</name>
    <dbReference type="NCBI Taxonomy" id="1048642"/>
    <lineage>
        <taxon>Bacteria</taxon>
        <taxon>Pseudomonadati</taxon>
        <taxon>Pseudomonadota</taxon>
        <taxon>Gammaproteobacteria</taxon>
        <taxon>Alteromonadales</taxon>
        <taxon>Idiomarinaceae</taxon>
        <taxon>Aliidiomarina</taxon>
    </lineage>
</organism>
<dbReference type="AlphaFoldDB" id="A0A432WKW5"/>